<accession>A0A9X0WDE5</accession>
<dbReference type="Proteomes" id="UP001138768">
    <property type="component" value="Unassembled WGS sequence"/>
</dbReference>
<proteinExistence type="predicted"/>
<dbReference type="InterPro" id="IPR008538">
    <property type="entry name" value="Uma2"/>
</dbReference>
<evidence type="ECO:0000259" key="1">
    <source>
        <dbReference type="Pfam" id="PF05685"/>
    </source>
</evidence>
<dbReference type="Gene3D" id="3.90.1570.10">
    <property type="entry name" value="tt1808, chain A"/>
    <property type="match status" value="1"/>
</dbReference>
<comment type="caution">
    <text evidence="2">The sequence shown here is derived from an EMBL/GenBank/DDBJ whole genome shotgun (WGS) entry which is preliminary data.</text>
</comment>
<gene>
    <name evidence="2" type="ORF">CKO42_23970</name>
</gene>
<keyword evidence="3" id="KW-1185">Reference proteome</keyword>
<organism evidence="2 3">
    <name type="scientific">Lamprobacter modestohalophilus</name>
    <dbReference type="NCBI Taxonomy" id="1064514"/>
    <lineage>
        <taxon>Bacteria</taxon>
        <taxon>Pseudomonadati</taxon>
        <taxon>Pseudomonadota</taxon>
        <taxon>Gammaproteobacteria</taxon>
        <taxon>Chromatiales</taxon>
        <taxon>Chromatiaceae</taxon>
        <taxon>Lamprobacter</taxon>
    </lineage>
</organism>
<evidence type="ECO:0000313" key="3">
    <source>
        <dbReference type="Proteomes" id="UP001138768"/>
    </source>
</evidence>
<dbReference type="Pfam" id="PF05685">
    <property type="entry name" value="Uma2"/>
    <property type="match status" value="1"/>
</dbReference>
<evidence type="ECO:0000313" key="2">
    <source>
        <dbReference type="EMBL" id="MBK1621414.1"/>
    </source>
</evidence>
<dbReference type="InterPro" id="IPR012296">
    <property type="entry name" value="Nuclease_put_TT1808"/>
</dbReference>
<protein>
    <recommendedName>
        <fullName evidence="1">Putative restriction endonuclease domain-containing protein</fullName>
    </recommendedName>
</protein>
<sequence>MPMSIATAYQPESHRLLTIEELPDAVGDSLGELIDGRFFPMLPTGWPHASIEARMTSKLQQYVDANPVGVVLAGEIGVIIRRDPDTLRGADLAFVSHDRLARASPSGYLDVAPELVVEIISPNDRWTEITAKLLDDYFSIGVELVWILDPRSRRVSCYRSPTELELRGAGDTLTAEPMLPGLRLSVADLFGKTPEASSVAAKSAETAM</sequence>
<dbReference type="PANTHER" id="PTHR34107">
    <property type="entry name" value="SLL0198 PROTEIN-RELATED"/>
    <property type="match status" value="1"/>
</dbReference>
<dbReference type="PANTHER" id="PTHR34107:SF1">
    <property type="entry name" value="SLL0198 PROTEIN"/>
    <property type="match status" value="1"/>
</dbReference>
<dbReference type="InterPro" id="IPR011335">
    <property type="entry name" value="Restrct_endonuc-II-like"/>
</dbReference>
<feature type="domain" description="Putative restriction endonuclease" evidence="1">
    <location>
        <begin position="32"/>
        <end position="187"/>
    </location>
</feature>
<name>A0A9X0WDE5_9GAMM</name>
<dbReference type="CDD" id="cd06260">
    <property type="entry name" value="DUF820-like"/>
    <property type="match status" value="1"/>
</dbReference>
<dbReference type="SUPFAM" id="SSF52980">
    <property type="entry name" value="Restriction endonuclease-like"/>
    <property type="match status" value="1"/>
</dbReference>
<dbReference type="EMBL" id="NRRY01000072">
    <property type="protein sequence ID" value="MBK1621414.1"/>
    <property type="molecule type" value="Genomic_DNA"/>
</dbReference>
<dbReference type="AlphaFoldDB" id="A0A9X0WDE5"/>
<reference evidence="2 3" key="1">
    <citation type="journal article" date="2020" name="Microorganisms">
        <title>Osmotic Adaptation and Compatible Solute Biosynthesis of Phototrophic Bacteria as Revealed from Genome Analyses.</title>
        <authorList>
            <person name="Imhoff J.F."/>
            <person name="Rahn T."/>
            <person name="Kunzel S."/>
            <person name="Keller A."/>
            <person name="Neulinger S.C."/>
        </authorList>
    </citation>
    <scope>NUCLEOTIDE SEQUENCE [LARGE SCALE GENOMIC DNA]</scope>
    <source>
        <strain evidence="2 3">DSM 25653</strain>
    </source>
</reference>